<comment type="caution">
    <text evidence="1">The sequence shown here is derived from an EMBL/GenBank/DDBJ whole genome shotgun (WGS) entry which is preliminary data.</text>
</comment>
<dbReference type="EMBL" id="SNRW01017084">
    <property type="protein sequence ID" value="KAA6368709.1"/>
    <property type="molecule type" value="Genomic_DNA"/>
</dbReference>
<evidence type="ECO:0000313" key="1">
    <source>
        <dbReference type="EMBL" id="KAA6368709.1"/>
    </source>
</evidence>
<gene>
    <name evidence="1" type="ORF">EZS28_035765</name>
</gene>
<reference evidence="1 2" key="1">
    <citation type="submission" date="2019-03" db="EMBL/GenBank/DDBJ databases">
        <title>Single cell metagenomics reveals metabolic interactions within the superorganism composed of flagellate Streblomastix strix and complex community of Bacteroidetes bacteria on its surface.</title>
        <authorList>
            <person name="Treitli S.C."/>
            <person name="Kolisko M."/>
            <person name="Husnik F."/>
            <person name="Keeling P."/>
            <person name="Hampl V."/>
        </authorList>
    </citation>
    <scope>NUCLEOTIDE SEQUENCE [LARGE SCALE GENOMIC DNA]</scope>
    <source>
        <strain evidence="1">ST1C</strain>
    </source>
</reference>
<sequence length="93" mass="10478">MQLNASNFEYNGALTFDGLDTNNQNVSVELRRAPICQADTDSYYNVDLMDKRPPPPIPCTLHDTFWQFGPANRGSCVYDVNNTFDEVISQIEG</sequence>
<proteinExistence type="predicted"/>
<organism evidence="1 2">
    <name type="scientific">Streblomastix strix</name>
    <dbReference type="NCBI Taxonomy" id="222440"/>
    <lineage>
        <taxon>Eukaryota</taxon>
        <taxon>Metamonada</taxon>
        <taxon>Preaxostyla</taxon>
        <taxon>Oxymonadida</taxon>
        <taxon>Streblomastigidae</taxon>
        <taxon>Streblomastix</taxon>
    </lineage>
</organism>
<dbReference type="AlphaFoldDB" id="A0A5J4UDL8"/>
<dbReference type="Proteomes" id="UP000324800">
    <property type="component" value="Unassembled WGS sequence"/>
</dbReference>
<evidence type="ECO:0000313" key="2">
    <source>
        <dbReference type="Proteomes" id="UP000324800"/>
    </source>
</evidence>
<protein>
    <submittedName>
        <fullName evidence="1">Uncharacterized protein</fullName>
    </submittedName>
</protein>
<accession>A0A5J4UDL8</accession>
<name>A0A5J4UDL8_9EUKA</name>